<proteinExistence type="predicted"/>
<feature type="region of interest" description="Disordered" evidence="1">
    <location>
        <begin position="24"/>
        <end position="81"/>
    </location>
</feature>
<dbReference type="Proteomes" id="UP000806285">
    <property type="component" value="Unassembled WGS sequence"/>
</dbReference>
<dbReference type="Gene3D" id="3.10.450.160">
    <property type="entry name" value="inner membrane protein cigr"/>
    <property type="match status" value="1"/>
</dbReference>
<dbReference type="InterPro" id="IPR024572">
    <property type="entry name" value="RcnB"/>
</dbReference>
<feature type="chain" id="PRO_5045401016" evidence="2">
    <location>
        <begin position="24"/>
        <end position="171"/>
    </location>
</feature>
<accession>A0ABR9S4V5</accession>
<evidence type="ECO:0000313" key="4">
    <source>
        <dbReference type="Proteomes" id="UP000806285"/>
    </source>
</evidence>
<organism evidence="3 4">
    <name type="scientific">Ramlibacter pallidus</name>
    <dbReference type="NCBI Taxonomy" id="2780087"/>
    <lineage>
        <taxon>Bacteria</taxon>
        <taxon>Pseudomonadati</taxon>
        <taxon>Pseudomonadota</taxon>
        <taxon>Betaproteobacteria</taxon>
        <taxon>Burkholderiales</taxon>
        <taxon>Comamonadaceae</taxon>
        <taxon>Ramlibacter</taxon>
    </lineage>
</organism>
<dbReference type="EMBL" id="JADDIV010000004">
    <property type="protein sequence ID" value="MBE7368548.1"/>
    <property type="molecule type" value="Genomic_DNA"/>
</dbReference>
<keyword evidence="2" id="KW-0732">Signal</keyword>
<reference evidence="3 4" key="1">
    <citation type="submission" date="2020-10" db="EMBL/GenBank/DDBJ databases">
        <title>Ramlibacter sp. HM2 16S ribosomal RNA gene Genome sequencing and assembly.</title>
        <authorList>
            <person name="Kang M."/>
        </authorList>
    </citation>
    <scope>NUCLEOTIDE SEQUENCE [LARGE SCALE GENOMIC DNA]</scope>
    <source>
        <strain evidence="3 4">HM2</strain>
    </source>
</reference>
<dbReference type="Pfam" id="PF11776">
    <property type="entry name" value="RcnB"/>
    <property type="match status" value="1"/>
</dbReference>
<feature type="compositionally biased region" description="Basic and acidic residues" evidence="1">
    <location>
        <begin position="26"/>
        <end position="81"/>
    </location>
</feature>
<gene>
    <name evidence="3" type="ORF">IM787_13395</name>
</gene>
<name>A0ABR9S4V5_9BURK</name>
<protein>
    <submittedName>
        <fullName evidence="3">RcnB family protein</fullName>
    </submittedName>
</protein>
<comment type="caution">
    <text evidence="3">The sequence shown here is derived from an EMBL/GenBank/DDBJ whole genome shotgun (WGS) entry which is preliminary data.</text>
</comment>
<feature type="signal peptide" evidence="2">
    <location>
        <begin position="1"/>
        <end position="23"/>
    </location>
</feature>
<dbReference type="RefSeq" id="WP_193677190.1">
    <property type="nucleotide sequence ID" value="NZ_JADDIV010000004.1"/>
</dbReference>
<keyword evidence="4" id="KW-1185">Reference proteome</keyword>
<evidence type="ECO:0000256" key="1">
    <source>
        <dbReference type="SAM" id="MobiDB-lite"/>
    </source>
</evidence>
<evidence type="ECO:0000256" key="2">
    <source>
        <dbReference type="SAM" id="SignalP"/>
    </source>
</evidence>
<sequence>MKAQAILCAALAGTFGFSSLAIAQDGGRRGDREQRAEQRELRQDRREARQAQREDRREFRAERRDDRRDRQGQRVDRAWDRGYDAAVQQPRHVYQQPSYVYSQPAYRSHVLRYHRGGYLPHEYRNHGYHVSNWNAYPGLYAPPYGHQWVQVGSDFLLVAVATGLIANLLTQ</sequence>
<evidence type="ECO:0000313" key="3">
    <source>
        <dbReference type="EMBL" id="MBE7368548.1"/>
    </source>
</evidence>